<dbReference type="GO" id="GO:0010467">
    <property type="term" value="P:gene expression"/>
    <property type="evidence" value="ECO:0007669"/>
    <property type="project" value="UniProtKB-ARBA"/>
</dbReference>
<evidence type="ECO:0000256" key="2">
    <source>
        <dbReference type="ARBA" id="ARBA00023067"/>
    </source>
</evidence>
<dbReference type="GO" id="GO:0030261">
    <property type="term" value="P:chromosome condensation"/>
    <property type="evidence" value="ECO:0007669"/>
    <property type="project" value="UniProtKB-KW"/>
</dbReference>
<dbReference type="InterPro" id="IPR020816">
    <property type="entry name" value="Histone-like_DNA-bd_CS"/>
</dbReference>
<dbReference type="SMART" id="SM00411">
    <property type="entry name" value="BHL"/>
    <property type="match status" value="1"/>
</dbReference>
<dbReference type="InterPro" id="IPR010992">
    <property type="entry name" value="IHF-like_DNA-bd_dom_sf"/>
</dbReference>
<dbReference type="FunFam" id="4.10.520.10:FF:000001">
    <property type="entry name" value="DNA-binding protein HU"/>
    <property type="match status" value="1"/>
</dbReference>
<sequence>MNKTELCAAVAAKTGMTRKDAEAAVTAVIDVIGESLKDGEKVAIVGFGTFEVKDRPARKARNPRTGEEIEIAASKAPAFKAGKALKDIVSL</sequence>
<dbReference type="Pfam" id="PF00216">
    <property type="entry name" value="Bac_DNA_binding"/>
    <property type="match status" value="1"/>
</dbReference>
<dbReference type="InterPro" id="IPR000119">
    <property type="entry name" value="Hist_DNA-bd"/>
</dbReference>
<proteinExistence type="inferred from homology"/>
<organism evidence="5 6">
    <name type="scientific">Candidatus Onthenecus intestinigallinarum</name>
    <dbReference type="NCBI Taxonomy" id="2840875"/>
    <lineage>
        <taxon>Bacteria</taxon>
        <taxon>Bacillati</taxon>
        <taxon>Bacillota</taxon>
        <taxon>Clostridia</taxon>
        <taxon>Eubacteriales</taxon>
        <taxon>Candidatus Onthenecus</taxon>
    </lineage>
</organism>
<dbReference type="EMBL" id="DVFJ01000011">
    <property type="protein sequence ID" value="HIQ71372.1"/>
    <property type="molecule type" value="Genomic_DNA"/>
</dbReference>
<protein>
    <submittedName>
        <fullName evidence="5">HU family DNA-binding protein</fullName>
    </submittedName>
</protein>
<evidence type="ECO:0000256" key="4">
    <source>
        <dbReference type="RuleBase" id="RU003939"/>
    </source>
</evidence>
<keyword evidence="2" id="KW-0226">DNA condensation</keyword>
<comment type="caution">
    <text evidence="5">The sequence shown here is derived from an EMBL/GenBank/DDBJ whole genome shotgun (WGS) entry which is preliminary data.</text>
</comment>
<keyword evidence="3 5" id="KW-0238">DNA-binding</keyword>
<dbReference type="GO" id="GO:1990103">
    <property type="term" value="C:DnaA-HU complex"/>
    <property type="evidence" value="ECO:0007669"/>
    <property type="project" value="UniProtKB-ARBA"/>
</dbReference>
<dbReference type="PROSITE" id="PS00045">
    <property type="entry name" value="HISTONE_LIKE"/>
    <property type="match status" value="1"/>
</dbReference>
<reference evidence="5" key="2">
    <citation type="journal article" date="2021" name="PeerJ">
        <title>Extensive microbial diversity within the chicken gut microbiome revealed by metagenomics and culture.</title>
        <authorList>
            <person name="Gilroy R."/>
            <person name="Ravi A."/>
            <person name="Getino M."/>
            <person name="Pursley I."/>
            <person name="Horton D.L."/>
            <person name="Alikhan N.F."/>
            <person name="Baker D."/>
            <person name="Gharbi K."/>
            <person name="Hall N."/>
            <person name="Watson M."/>
            <person name="Adriaenssens E.M."/>
            <person name="Foster-Nyarko E."/>
            <person name="Jarju S."/>
            <person name="Secka A."/>
            <person name="Antonio M."/>
            <person name="Oren A."/>
            <person name="Chaudhuri R.R."/>
            <person name="La Ragione R."/>
            <person name="Hildebrand F."/>
            <person name="Pallen M.J."/>
        </authorList>
    </citation>
    <scope>NUCLEOTIDE SEQUENCE</scope>
    <source>
        <strain evidence="5">ChiSxjej2B14-6234</strain>
    </source>
</reference>
<dbReference type="AlphaFoldDB" id="A0A9D0Z8V6"/>
<dbReference type="GO" id="GO:1990178">
    <property type="term" value="C:HU-DNA complex"/>
    <property type="evidence" value="ECO:0007669"/>
    <property type="project" value="UniProtKB-ARBA"/>
</dbReference>
<comment type="similarity">
    <text evidence="1 4">Belongs to the bacterial histone-like protein family.</text>
</comment>
<evidence type="ECO:0000313" key="5">
    <source>
        <dbReference type="EMBL" id="HIQ71372.1"/>
    </source>
</evidence>
<name>A0A9D0Z8V6_9FIRM</name>
<dbReference type="Proteomes" id="UP000886887">
    <property type="component" value="Unassembled WGS sequence"/>
</dbReference>
<accession>A0A9D0Z8V6</accession>
<dbReference type="CDD" id="cd13831">
    <property type="entry name" value="HU"/>
    <property type="match status" value="1"/>
</dbReference>
<dbReference type="GO" id="GO:0003677">
    <property type="term" value="F:DNA binding"/>
    <property type="evidence" value="ECO:0007669"/>
    <property type="project" value="UniProtKB-KW"/>
</dbReference>
<evidence type="ECO:0000256" key="1">
    <source>
        <dbReference type="ARBA" id="ARBA00010529"/>
    </source>
</evidence>
<dbReference type="SUPFAM" id="SSF47729">
    <property type="entry name" value="IHF-like DNA-binding proteins"/>
    <property type="match status" value="1"/>
</dbReference>
<dbReference type="Gene3D" id="4.10.520.10">
    <property type="entry name" value="IHF-like DNA-binding proteins"/>
    <property type="match status" value="1"/>
</dbReference>
<dbReference type="PANTHER" id="PTHR33175:SF3">
    <property type="entry name" value="DNA-BINDING PROTEIN HU-BETA"/>
    <property type="match status" value="1"/>
</dbReference>
<dbReference type="GO" id="GO:0006270">
    <property type="term" value="P:DNA replication initiation"/>
    <property type="evidence" value="ECO:0007669"/>
    <property type="project" value="UniProtKB-ARBA"/>
</dbReference>
<dbReference type="GO" id="GO:0042802">
    <property type="term" value="F:identical protein binding"/>
    <property type="evidence" value="ECO:0007669"/>
    <property type="project" value="UniProtKB-ARBA"/>
</dbReference>
<dbReference type="GO" id="GO:0005829">
    <property type="term" value="C:cytosol"/>
    <property type="evidence" value="ECO:0007669"/>
    <property type="project" value="UniProtKB-ARBA"/>
</dbReference>
<dbReference type="GO" id="GO:0030527">
    <property type="term" value="F:structural constituent of chromatin"/>
    <property type="evidence" value="ECO:0007669"/>
    <property type="project" value="InterPro"/>
</dbReference>
<reference evidence="5" key="1">
    <citation type="submission" date="2020-10" db="EMBL/GenBank/DDBJ databases">
        <authorList>
            <person name="Gilroy R."/>
        </authorList>
    </citation>
    <scope>NUCLEOTIDE SEQUENCE</scope>
    <source>
        <strain evidence="5">ChiSxjej2B14-6234</strain>
    </source>
</reference>
<dbReference type="PANTHER" id="PTHR33175">
    <property type="entry name" value="DNA-BINDING PROTEIN HU"/>
    <property type="match status" value="1"/>
</dbReference>
<dbReference type="PRINTS" id="PR01727">
    <property type="entry name" value="DNABINDINGHU"/>
</dbReference>
<gene>
    <name evidence="5" type="ORF">IAB73_04075</name>
</gene>
<evidence type="ECO:0000256" key="3">
    <source>
        <dbReference type="ARBA" id="ARBA00023125"/>
    </source>
</evidence>
<evidence type="ECO:0000313" key="6">
    <source>
        <dbReference type="Proteomes" id="UP000886887"/>
    </source>
</evidence>